<evidence type="ECO:0000259" key="2">
    <source>
        <dbReference type="PROSITE" id="PS51832"/>
    </source>
</evidence>
<dbReference type="Pfam" id="PF13487">
    <property type="entry name" value="HD_5"/>
    <property type="match status" value="1"/>
</dbReference>
<dbReference type="Pfam" id="PF00196">
    <property type="entry name" value="GerE"/>
    <property type="match status" value="1"/>
</dbReference>
<dbReference type="EMBL" id="JACBZT010000001">
    <property type="protein sequence ID" value="NYJ04094.1"/>
    <property type="molecule type" value="Genomic_DNA"/>
</dbReference>
<dbReference type="PROSITE" id="PS00369">
    <property type="entry name" value="PTS_HPR_HIS"/>
    <property type="match status" value="1"/>
</dbReference>
<feature type="domain" description="HD-GYP" evidence="2">
    <location>
        <begin position="260"/>
        <end position="456"/>
    </location>
</feature>
<dbReference type="InterPro" id="IPR016032">
    <property type="entry name" value="Sig_transdc_resp-reg_C-effctor"/>
</dbReference>
<dbReference type="InterPro" id="IPR036388">
    <property type="entry name" value="WH-like_DNA-bd_sf"/>
</dbReference>
<dbReference type="InterPro" id="IPR000792">
    <property type="entry name" value="Tscrpt_reg_LuxR_C"/>
</dbReference>
<organism evidence="3 4">
    <name type="scientific">Petropleomorpha daqingensis</name>
    <dbReference type="NCBI Taxonomy" id="2026353"/>
    <lineage>
        <taxon>Bacteria</taxon>
        <taxon>Bacillati</taxon>
        <taxon>Actinomycetota</taxon>
        <taxon>Actinomycetes</taxon>
        <taxon>Geodermatophilales</taxon>
        <taxon>Geodermatophilaceae</taxon>
        <taxon>Petropleomorpha</taxon>
    </lineage>
</organism>
<dbReference type="SMART" id="SM00421">
    <property type="entry name" value="HTH_LUXR"/>
    <property type="match status" value="1"/>
</dbReference>
<gene>
    <name evidence="3" type="ORF">GGQ55_000372</name>
</gene>
<dbReference type="PROSITE" id="PS50043">
    <property type="entry name" value="HTH_LUXR_2"/>
    <property type="match status" value="1"/>
</dbReference>
<dbReference type="PROSITE" id="PS51832">
    <property type="entry name" value="HD_GYP"/>
    <property type="match status" value="1"/>
</dbReference>
<dbReference type="GO" id="GO:0006355">
    <property type="term" value="P:regulation of DNA-templated transcription"/>
    <property type="evidence" value="ECO:0007669"/>
    <property type="project" value="InterPro"/>
</dbReference>
<dbReference type="PANTHER" id="PTHR45228">
    <property type="entry name" value="CYCLIC DI-GMP PHOSPHODIESTERASE TM_0186-RELATED"/>
    <property type="match status" value="1"/>
</dbReference>
<dbReference type="SUPFAM" id="SSF109604">
    <property type="entry name" value="HD-domain/PDEase-like"/>
    <property type="match status" value="1"/>
</dbReference>
<keyword evidence="4" id="KW-1185">Reference proteome</keyword>
<proteinExistence type="predicted"/>
<reference evidence="3 4" key="1">
    <citation type="submission" date="2020-07" db="EMBL/GenBank/DDBJ databases">
        <title>Sequencing the genomes of 1000 actinobacteria strains.</title>
        <authorList>
            <person name="Klenk H.-P."/>
        </authorList>
    </citation>
    <scope>NUCLEOTIDE SEQUENCE [LARGE SCALE GENOMIC DNA]</scope>
    <source>
        <strain evidence="3 4">DSM 104001</strain>
    </source>
</reference>
<dbReference type="InterPro" id="IPR003607">
    <property type="entry name" value="HD/PDEase_dom"/>
</dbReference>
<dbReference type="CDD" id="cd06170">
    <property type="entry name" value="LuxR_C_like"/>
    <property type="match status" value="1"/>
</dbReference>
<comment type="caution">
    <text evidence="3">The sequence shown here is derived from an EMBL/GenBank/DDBJ whole genome shotgun (WGS) entry which is preliminary data.</text>
</comment>
<dbReference type="Gene3D" id="1.10.10.10">
    <property type="entry name" value="Winged helix-like DNA-binding domain superfamily/Winged helix DNA-binding domain"/>
    <property type="match status" value="1"/>
</dbReference>
<dbReference type="Proteomes" id="UP000541969">
    <property type="component" value="Unassembled WGS sequence"/>
</dbReference>
<dbReference type="Gene3D" id="1.10.3210.10">
    <property type="entry name" value="Hypothetical protein af1432"/>
    <property type="match status" value="1"/>
</dbReference>
<dbReference type="CDD" id="cd00077">
    <property type="entry name" value="HDc"/>
    <property type="match status" value="1"/>
</dbReference>
<protein>
    <submittedName>
        <fullName evidence="3">HD-GYP domain-containing protein (C-di-GMP phosphodiesterase class II)</fullName>
    </submittedName>
</protein>
<dbReference type="PROSITE" id="PS00622">
    <property type="entry name" value="HTH_LUXR_1"/>
    <property type="match status" value="1"/>
</dbReference>
<dbReference type="GO" id="GO:0003677">
    <property type="term" value="F:DNA binding"/>
    <property type="evidence" value="ECO:0007669"/>
    <property type="project" value="InterPro"/>
</dbReference>
<dbReference type="InterPro" id="IPR001020">
    <property type="entry name" value="PTS_HPr_His_P_site"/>
</dbReference>
<dbReference type="InterPro" id="IPR052020">
    <property type="entry name" value="Cyclic_di-GMP/3'3'-cGAMP_PDE"/>
</dbReference>
<dbReference type="PANTHER" id="PTHR45228:SF5">
    <property type="entry name" value="CYCLIC DI-GMP PHOSPHODIESTERASE VC_1348-RELATED"/>
    <property type="match status" value="1"/>
</dbReference>
<dbReference type="AlphaFoldDB" id="A0A853C912"/>
<dbReference type="InterPro" id="IPR037522">
    <property type="entry name" value="HD_GYP_dom"/>
</dbReference>
<evidence type="ECO:0000313" key="3">
    <source>
        <dbReference type="EMBL" id="NYJ04094.1"/>
    </source>
</evidence>
<sequence length="522" mass="56399">MVAPASTPRDSVRLSELFAAWSVAIDVGMVVPMETGLRVCARAVRLAERMGLDLPTRRRVYYLALLRHIGCTAENRALADFLGDELAFRADVGTRDVSNSRELLPYVLQMTVGSRPLLERPAALLHLLTHGSAMKDAGRAVCEVAQLLIDRLGLDDELRSRLREDVTMVFERPDGKGFPAGRRDVALPPQLVQLAEAVTTHLRFTDADATVAMLRERRGRAYLPEVVDAFLTGDDDLLTDPDDAWADVLAREPGGGPVLRSEGIDGVLRALADFTDLKSPYTAGHSRTVAELGEAAARRCGLPAADATALRWAGWIHDVGRLTVSLPVWDKPGPLDRDQREQVRLHPYVTERVFARSAFLQPLAALAGQHHERVDGSGYHRAQHGADLSVPARILAAADVYAAVVADRAYRPAMNAKEAAAAMRAAATAGHLDADAVDAVLAAAGHPERRRATAIAGLTARELEVLRLLARGLTNPAIAERLVVSRKTVEHHLEAVYAKLGVHSRSAATLAAVQHGLVPDTS</sequence>
<accession>A0A853C912</accession>
<dbReference type="RefSeq" id="WP_179714857.1">
    <property type="nucleotide sequence ID" value="NZ_JACBZT010000001.1"/>
</dbReference>
<dbReference type="PRINTS" id="PR00038">
    <property type="entry name" value="HTHLUXR"/>
</dbReference>
<feature type="domain" description="HTH luxR-type" evidence="1">
    <location>
        <begin position="451"/>
        <end position="516"/>
    </location>
</feature>
<dbReference type="SMART" id="SM00471">
    <property type="entry name" value="HDc"/>
    <property type="match status" value="1"/>
</dbReference>
<evidence type="ECO:0000259" key="1">
    <source>
        <dbReference type="PROSITE" id="PS50043"/>
    </source>
</evidence>
<name>A0A853C912_9ACTN</name>
<evidence type="ECO:0000313" key="4">
    <source>
        <dbReference type="Proteomes" id="UP000541969"/>
    </source>
</evidence>
<dbReference type="SUPFAM" id="SSF46894">
    <property type="entry name" value="C-terminal effector domain of the bipartite response regulators"/>
    <property type="match status" value="1"/>
</dbReference>